<name>A0AAN9RNM5_PHACN</name>
<dbReference type="Proteomes" id="UP001374584">
    <property type="component" value="Unassembled WGS sequence"/>
</dbReference>
<keyword evidence="1" id="KW-0812">Transmembrane</keyword>
<dbReference type="EMBL" id="JAYMYR010000002">
    <property type="protein sequence ID" value="KAK7379446.1"/>
    <property type="molecule type" value="Genomic_DNA"/>
</dbReference>
<proteinExistence type="predicted"/>
<comment type="caution">
    <text evidence="2">The sequence shown here is derived from an EMBL/GenBank/DDBJ whole genome shotgun (WGS) entry which is preliminary data.</text>
</comment>
<keyword evidence="1" id="KW-1133">Transmembrane helix</keyword>
<keyword evidence="3" id="KW-1185">Reference proteome</keyword>
<evidence type="ECO:0000256" key="1">
    <source>
        <dbReference type="SAM" id="Phobius"/>
    </source>
</evidence>
<accession>A0AAN9RNM5</accession>
<feature type="transmembrane region" description="Helical" evidence="1">
    <location>
        <begin position="12"/>
        <end position="34"/>
    </location>
</feature>
<gene>
    <name evidence="2" type="ORF">VNO80_04907</name>
</gene>
<protein>
    <submittedName>
        <fullName evidence="2">Uncharacterized protein</fullName>
    </submittedName>
</protein>
<keyword evidence="1" id="KW-0472">Membrane</keyword>
<organism evidence="2 3">
    <name type="scientific">Phaseolus coccineus</name>
    <name type="common">Scarlet runner bean</name>
    <name type="synonym">Phaseolus multiflorus</name>
    <dbReference type="NCBI Taxonomy" id="3886"/>
    <lineage>
        <taxon>Eukaryota</taxon>
        <taxon>Viridiplantae</taxon>
        <taxon>Streptophyta</taxon>
        <taxon>Embryophyta</taxon>
        <taxon>Tracheophyta</taxon>
        <taxon>Spermatophyta</taxon>
        <taxon>Magnoliopsida</taxon>
        <taxon>eudicotyledons</taxon>
        <taxon>Gunneridae</taxon>
        <taxon>Pentapetalae</taxon>
        <taxon>rosids</taxon>
        <taxon>fabids</taxon>
        <taxon>Fabales</taxon>
        <taxon>Fabaceae</taxon>
        <taxon>Papilionoideae</taxon>
        <taxon>50 kb inversion clade</taxon>
        <taxon>NPAAA clade</taxon>
        <taxon>indigoferoid/millettioid clade</taxon>
        <taxon>Phaseoleae</taxon>
        <taxon>Phaseolus</taxon>
    </lineage>
</organism>
<evidence type="ECO:0000313" key="2">
    <source>
        <dbReference type="EMBL" id="KAK7379446.1"/>
    </source>
</evidence>
<sequence length="75" mass="8959">MEKFDVRLCLNFEVAGFFLDPGIFLANVNLLLAVRIFDYFKEWFWNLLWNRKMYMVRTYAIAVLESNIGTLLETN</sequence>
<reference evidence="2 3" key="1">
    <citation type="submission" date="2024-01" db="EMBL/GenBank/DDBJ databases">
        <title>The genomes of 5 underutilized Papilionoideae crops provide insights into root nodulation and disease resistanc.</title>
        <authorList>
            <person name="Jiang F."/>
        </authorList>
    </citation>
    <scope>NUCLEOTIDE SEQUENCE [LARGE SCALE GENOMIC DNA]</scope>
    <source>
        <strain evidence="2">JINMINGXINNONG_FW02</strain>
        <tissue evidence="2">Leaves</tissue>
    </source>
</reference>
<evidence type="ECO:0000313" key="3">
    <source>
        <dbReference type="Proteomes" id="UP001374584"/>
    </source>
</evidence>
<dbReference type="AlphaFoldDB" id="A0AAN9RNM5"/>